<evidence type="ECO:0000256" key="3">
    <source>
        <dbReference type="ARBA" id="ARBA00022723"/>
    </source>
</evidence>
<dbReference type="EMBL" id="CP074694">
    <property type="protein sequence ID" value="QVL34279.1"/>
    <property type="molecule type" value="Genomic_DNA"/>
</dbReference>
<evidence type="ECO:0000256" key="1">
    <source>
        <dbReference type="ARBA" id="ARBA00022438"/>
    </source>
</evidence>
<feature type="signal peptide" evidence="7">
    <location>
        <begin position="1"/>
        <end position="19"/>
    </location>
</feature>
<dbReference type="InterPro" id="IPR046450">
    <property type="entry name" value="PA_dom_sf"/>
</dbReference>
<keyword evidence="4 7" id="KW-0732">Signal</keyword>
<dbReference type="PANTHER" id="PTHR12147">
    <property type="entry name" value="METALLOPEPTIDASE M28 FAMILY MEMBER"/>
    <property type="match status" value="1"/>
</dbReference>
<dbReference type="Gene3D" id="3.40.630.10">
    <property type="entry name" value="Zn peptidases"/>
    <property type="match status" value="2"/>
</dbReference>
<evidence type="ECO:0000256" key="7">
    <source>
        <dbReference type="SAM" id="SignalP"/>
    </source>
</evidence>
<accession>A0A8E6EUZ3</accession>
<evidence type="ECO:0000313" key="10">
    <source>
        <dbReference type="Proteomes" id="UP000676194"/>
    </source>
</evidence>
<feature type="domain" description="Peptidase M28" evidence="8">
    <location>
        <begin position="296"/>
        <end position="502"/>
    </location>
</feature>
<dbReference type="InterPro" id="IPR045175">
    <property type="entry name" value="M28_fam"/>
</dbReference>
<evidence type="ECO:0000256" key="2">
    <source>
        <dbReference type="ARBA" id="ARBA00022670"/>
    </source>
</evidence>
<dbReference type="GO" id="GO:0008235">
    <property type="term" value="F:metalloexopeptidase activity"/>
    <property type="evidence" value="ECO:0007669"/>
    <property type="project" value="InterPro"/>
</dbReference>
<feature type="chain" id="PRO_5034106146" evidence="7">
    <location>
        <begin position="20"/>
        <end position="548"/>
    </location>
</feature>
<dbReference type="Proteomes" id="UP000676194">
    <property type="component" value="Chromosome"/>
</dbReference>
<reference evidence="9" key="1">
    <citation type="submission" date="2021-05" db="EMBL/GenBank/DDBJ databases">
        <title>Complete genome sequence of the cellulolytic planctomycete Telmatocola sphagniphila SP2T and characterization of the first cellulase from planctomycetes.</title>
        <authorList>
            <person name="Rakitin A.L."/>
            <person name="Beletsky A.V."/>
            <person name="Naumoff D.G."/>
            <person name="Kulichevskaya I.S."/>
            <person name="Mardanov A.V."/>
            <person name="Ravin N.V."/>
            <person name="Dedysh S.N."/>
        </authorList>
    </citation>
    <scope>NUCLEOTIDE SEQUENCE</scope>
    <source>
        <strain evidence="9">SP2T</strain>
    </source>
</reference>
<evidence type="ECO:0000313" key="9">
    <source>
        <dbReference type="EMBL" id="QVL34279.1"/>
    </source>
</evidence>
<sequence length="548" mass="59592">MLVYRRLALPVLCLWGLFASTSKLPAQEAAKTGPFSIDRIKTDVKYLSSDLLQGRGVGTRGEELATDYIAEQFKKAGLKPMVGKASYFQPVPLVTVTTTPTTTLSFSKGNDITLLKLEDEFAGMSYSQKDEDFEAEAIFVGHGITAPEFDWDDYKDVDVKGKVVVLFTNEPPSDDPKFFAGKALTYYGRWTYKYEEATRRGAKAALIIHTAETAGYPYGVVKKLTGAQIQHEENAPALAFAGWLSSTAGDKVLGSIGLNVDTALKQANTKGFKAKSLGITVKGHIASTVKKVSSKNVVGLVEGSDPELKSEIVLFTAHWDHLGVGKSSVGGEAIFNGALDNASGCGILIEMARTWASLNPKPKRSALFLATTAEESGLLGALYYSQHPLIPLGRTAMNFNFDTVSPIGEPESIVLSGAERTTSWSILQNIAAKHHLEIEPDKRSHLGYYYRSDHFAMARGGVPAFSVGRGEKIKGKPADFAKKASEDFIANIYHSPNDKYKEEWDFTGYPVLMGFALDAAKEIANAKSMPTWNPGDEFLEARIKSGVK</sequence>
<name>A0A8E6EUZ3_9BACT</name>
<dbReference type="SUPFAM" id="SSF53187">
    <property type="entry name" value="Zn-dependent exopeptidases"/>
    <property type="match status" value="1"/>
</dbReference>
<dbReference type="AlphaFoldDB" id="A0A8E6EUZ3"/>
<dbReference type="RefSeq" id="WP_213499249.1">
    <property type="nucleotide sequence ID" value="NZ_CP074694.1"/>
</dbReference>
<dbReference type="Pfam" id="PF04389">
    <property type="entry name" value="Peptidase_M28"/>
    <property type="match status" value="1"/>
</dbReference>
<keyword evidence="1" id="KW-0031">Aminopeptidase</keyword>
<evidence type="ECO:0000256" key="5">
    <source>
        <dbReference type="ARBA" id="ARBA00022801"/>
    </source>
</evidence>
<keyword evidence="5" id="KW-0378">Hydrolase</keyword>
<evidence type="ECO:0000259" key="8">
    <source>
        <dbReference type="Pfam" id="PF04389"/>
    </source>
</evidence>
<evidence type="ECO:0000256" key="6">
    <source>
        <dbReference type="ARBA" id="ARBA00022833"/>
    </source>
</evidence>
<dbReference type="SUPFAM" id="SSF52025">
    <property type="entry name" value="PA domain"/>
    <property type="match status" value="1"/>
</dbReference>
<proteinExistence type="predicted"/>
<gene>
    <name evidence="9" type="ORF">KIH39_10335</name>
</gene>
<dbReference type="PANTHER" id="PTHR12147:SF56">
    <property type="entry name" value="AMINOPEPTIDASE YDR415C-RELATED"/>
    <property type="match status" value="1"/>
</dbReference>
<organism evidence="9 10">
    <name type="scientific">Telmatocola sphagniphila</name>
    <dbReference type="NCBI Taxonomy" id="1123043"/>
    <lineage>
        <taxon>Bacteria</taxon>
        <taxon>Pseudomonadati</taxon>
        <taxon>Planctomycetota</taxon>
        <taxon>Planctomycetia</taxon>
        <taxon>Gemmatales</taxon>
        <taxon>Gemmataceae</taxon>
    </lineage>
</organism>
<keyword evidence="2" id="KW-0645">Protease</keyword>
<dbReference type="Gene3D" id="3.50.30.30">
    <property type="match status" value="1"/>
</dbReference>
<keyword evidence="10" id="KW-1185">Reference proteome</keyword>
<protein>
    <submittedName>
        <fullName evidence="9">M28 family peptidase</fullName>
    </submittedName>
</protein>
<keyword evidence="3" id="KW-0479">Metal-binding</keyword>
<evidence type="ECO:0000256" key="4">
    <source>
        <dbReference type="ARBA" id="ARBA00022729"/>
    </source>
</evidence>
<dbReference type="GO" id="GO:0006508">
    <property type="term" value="P:proteolysis"/>
    <property type="evidence" value="ECO:0007669"/>
    <property type="project" value="UniProtKB-KW"/>
</dbReference>
<dbReference type="GO" id="GO:0046872">
    <property type="term" value="F:metal ion binding"/>
    <property type="evidence" value="ECO:0007669"/>
    <property type="project" value="UniProtKB-KW"/>
</dbReference>
<dbReference type="InterPro" id="IPR007484">
    <property type="entry name" value="Peptidase_M28"/>
</dbReference>
<keyword evidence="6" id="KW-0862">Zinc</keyword>
<dbReference type="GO" id="GO:0004177">
    <property type="term" value="F:aminopeptidase activity"/>
    <property type="evidence" value="ECO:0007669"/>
    <property type="project" value="UniProtKB-KW"/>
</dbReference>
<dbReference type="KEGG" id="tsph:KIH39_10335"/>